<organism evidence="1 2">
    <name type="scientific">Pisolithus tinctorius Marx 270</name>
    <dbReference type="NCBI Taxonomy" id="870435"/>
    <lineage>
        <taxon>Eukaryota</taxon>
        <taxon>Fungi</taxon>
        <taxon>Dikarya</taxon>
        <taxon>Basidiomycota</taxon>
        <taxon>Agaricomycotina</taxon>
        <taxon>Agaricomycetes</taxon>
        <taxon>Agaricomycetidae</taxon>
        <taxon>Boletales</taxon>
        <taxon>Sclerodermatineae</taxon>
        <taxon>Pisolithaceae</taxon>
        <taxon>Pisolithus</taxon>
    </lineage>
</organism>
<dbReference type="AlphaFoldDB" id="A0A0C3MXC7"/>
<dbReference type="Proteomes" id="UP000054217">
    <property type="component" value="Unassembled WGS sequence"/>
</dbReference>
<gene>
    <name evidence="1" type="ORF">M404DRAFT_35976</name>
</gene>
<evidence type="ECO:0000313" key="2">
    <source>
        <dbReference type="Proteomes" id="UP000054217"/>
    </source>
</evidence>
<evidence type="ECO:0000313" key="1">
    <source>
        <dbReference type="EMBL" id="KIN93574.1"/>
    </source>
</evidence>
<dbReference type="EMBL" id="KN832154">
    <property type="protein sequence ID" value="KIN93574.1"/>
    <property type="molecule type" value="Genomic_DNA"/>
</dbReference>
<reference evidence="2" key="2">
    <citation type="submission" date="2015-01" db="EMBL/GenBank/DDBJ databases">
        <title>Evolutionary Origins and Diversification of the Mycorrhizal Mutualists.</title>
        <authorList>
            <consortium name="DOE Joint Genome Institute"/>
            <consortium name="Mycorrhizal Genomics Consortium"/>
            <person name="Kohler A."/>
            <person name="Kuo A."/>
            <person name="Nagy L.G."/>
            <person name="Floudas D."/>
            <person name="Copeland A."/>
            <person name="Barry K.W."/>
            <person name="Cichocki N."/>
            <person name="Veneault-Fourrey C."/>
            <person name="LaButti K."/>
            <person name="Lindquist E.A."/>
            <person name="Lipzen A."/>
            <person name="Lundell T."/>
            <person name="Morin E."/>
            <person name="Murat C."/>
            <person name="Riley R."/>
            <person name="Ohm R."/>
            <person name="Sun H."/>
            <person name="Tunlid A."/>
            <person name="Henrissat B."/>
            <person name="Grigoriev I.V."/>
            <person name="Hibbett D.S."/>
            <person name="Martin F."/>
        </authorList>
    </citation>
    <scope>NUCLEOTIDE SEQUENCE [LARGE SCALE GENOMIC DNA]</scope>
    <source>
        <strain evidence="2">Marx 270</strain>
    </source>
</reference>
<dbReference type="InParanoid" id="A0A0C3MXC7"/>
<reference evidence="1 2" key="1">
    <citation type="submission" date="2014-04" db="EMBL/GenBank/DDBJ databases">
        <authorList>
            <consortium name="DOE Joint Genome Institute"/>
            <person name="Kuo A."/>
            <person name="Kohler A."/>
            <person name="Costa M.D."/>
            <person name="Nagy L.G."/>
            <person name="Floudas D."/>
            <person name="Copeland A."/>
            <person name="Barry K.W."/>
            <person name="Cichocki N."/>
            <person name="Veneault-Fourrey C."/>
            <person name="LaButti K."/>
            <person name="Lindquist E.A."/>
            <person name="Lipzen A."/>
            <person name="Lundell T."/>
            <person name="Morin E."/>
            <person name="Murat C."/>
            <person name="Sun H."/>
            <person name="Tunlid A."/>
            <person name="Henrissat B."/>
            <person name="Grigoriev I.V."/>
            <person name="Hibbett D.S."/>
            <person name="Martin F."/>
            <person name="Nordberg H.P."/>
            <person name="Cantor M.N."/>
            <person name="Hua S.X."/>
        </authorList>
    </citation>
    <scope>NUCLEOTIDE SEQUENCE [LARGE SCALE GENOMIC DNA]</scope>
    <source>
        <strain evidence="1 2">Marx 270</strain>
    </source>
</reference>
<protein>
    <submittedName>
        <fullName evidence="1">Uncharacterized protein</fullName>
    </submittedName>
</protein>
<keyword evidence="2" id="KW-1185">Reference proteome</keyword>
<proteinExistence type="predicted"/>
<sequence>MSFRESFPSRSLTMRFSGYLRARNSLDDNPCAMRRASRLPYNAAARRTTLSFNSRCSLFTTTFLQISQSKPNVPAPIEFDRCDLRISALHILARSICYTTVWPSSITRPRRGIGRPNPIYHALSTYRYPFLVGKFQGLVPKRLSLRKYSAWLYHTSPFDMSCEYHISCKLVYHVALYEVPVYPLIDET</sequence>
<accession>A0A0C3MXC7</accession>
<name>A0A0C3MXC7_PISTI</name>
<dbReference type="HOGENOM" id="CLU_1441584_0_0_1"/>